<feature type="signal peptide" evidence="1">
    <location>
        <begin position="1"/>
        <end position="15"/>
    </location>
</feature>
<dbReference type="EMBL" id="LDAU01000023">
    <property type="protein sequence ID" value="KRX10720.1"/>
    <property type="molecule type" value="Genomic_DNA"/>
</dbReference>
<accession>A0A0V0R8L1</accession>
<evidence type="ECO:0000313" key="2">
    <source>
        <dbReference type="EMBL" id="KRX10720.1"/>
    </source>
</evidence>
<evidence type="ECO:0000256" key="1">
    <source>
        <dbReference type="SAM" id="SignalP"/>
    </source>
</evidence>
<gene>
    <name evidence="2" type="ORF">PPERSA_03778</name>
</gene>
<proteinExistence type="predicted"/>
<dbReference type="Proteomes" id="UP000054937">
    <property type="component" value="Unassembled WGS sequence"/>
</dbReference>
<keyword evidence="1" id="KW-0732">Signal</keyword>
<evidence type="ECO:0000313" key="3">
    <source>
        <dbReference type="Proteomes" id="UP000054937"/>
    </source>
</evidence>
<keyword evidence="3" id="KW-1185">Reference proteome</keyword>
<evidence type="ECO:0008006" key="4">
    <source>
        <dbReference type="Google" id="ProtNLM"/>
    </source>
</evidence>
<reference evidence="2 3" key="1">
    <citation type="journal article" date="2015" name="Sci. Rep.">
        <title>Genome of the facultative scuticociliatosis pathogen Pseudocohnilembus persalinus provides insight into its virulence through horizontal gene transfer.</title>
        <authorList>
            <person name="Xiong J."/>
            <person name="Wang G."/>
            <person name="Cheng J."/>
            <person name="Tian M."/>
            <person name="Pan X."/>
            <person name="Warren A."/>
            <person name="Jiang C."/>
            <person name="Yuan D."/>
            <person name="Miao W."/>
        </authorList>
    </citation>
    <scope>NUCLEOTIDE SEQUENCE [LARGE SCALE GENOMIC DNA]</scope>
    <source>
        <strain evidence="2">36N120E</strain>
    </source>
</reference>
<protein>
    <recommendedName>
        <fullName evidence="4">Ricin B lectin domain-containing protein</fullName>
    </recommendedName>
</protein>
<feature type="chain" id="PRO_5011955316" description="Ricin B lectin domain-containing protein" evidence="1">
    <location>
        <begin position="16"/>
        <end position="167"/>
    </location>
</feature>
<dbReference type="InParanoid" id="A0A0V0R8L1"/>
<organism evidence="2 3">
    <name type="scientific">Pseudocohnilembus persalinus</name>
    <name type="common">Ciliate</name>
    <dbReference type="NCBI Taxonomy" id="266149"/>
    <lineage>
        <taxon>Eukaryota</taxon>
        <taxon>Sar</taxon>
        <taxon>Alveolata</taxon>
        <taxon>Ciliophora</taxon>
        <taxon>Intramacronucleata</taxon>
        <taxon>Oligohymenophorea</taxon>
        <taxon>Scuticociliatia</taxon>
        <taxon>Philasterida</taxon>
        <taxon>Pseudocohnilembidae</taxon>
        <taxon>Pseudocohnilembus</taxon>
    </lineage>
</organism>
<dbReference type="AlphaFoldDB" id="A0A0V0R8L1"/>
<sequence length="167" mass="18863">MKAVLLLLLTLLGAGLYTFNYTTQGPLNFDMYNLVNASNNLVLSRNQKQYKDYGEETTLLAFSNSLTYQQTFIPMAKGGDDDVYRLIMAGDAGEAMALCAYDELDEVFVKKSLNEDKLNKWWKFIKSGDYYIIQNTADLSNTYLCGNQVQSHSRDKSCKWSVEAASL</sequence>
<comment type="caution">
    <text evidence="2">The sequence shown here is derived from an EMBL/GenBank/DDBJ whole genome shotgun (WGS) entry which is preliminary data.</text>
</comment>
<name>A0A0V0R8L1_PSEPJ</name>